<feature type="region of interest" description="Disordered" evidence="10">
    <location>
        <begin position="1"/>
        <end position="131"/>
    </location>
</feature>
<dbReference type="Pfam" id="PF08407">
    <property type="entry name" value="Chitin_synth_1N"/>
    <property type="match status" value="1"/>
</dbReference>
<reference evidence="13 14" key="1">
    <citation type="journal article" date="2009" name="Nature">
        <title>Evolution of pathogenicity and sexual reproduction in eight Candida genomes.</title>
        <authorList>
            <person name="Butler G."/>
            <person name="Rasmussen M.D."/>
            <person name="Lin M.F."/>
            <person name="Santos M.A."/>
            <person name="Sakthikumar S."/>
            <person name="Munro C.A."/>
            <person name="Rheinbay E."/>
            <person name="Grabherr M."/>
            <person name="Forche A."/>
            <person name="Reedy J.L."/>
            <person name="Agrafioti I."/>
            <person name="Arnaud M.B."/>
            <person name="Bates S."/>
            <person name="Brown A.J."/>
            <person name="Brunke S."/>
            <person name="Costanzo M.C."/>
            <person name="Fitzpatrick D.A."/>
            <person name="de Groot P.W."/>
            <person name="Harris D."/>
            <person name="Hoyer L.L."/>
            <person name="Hube B."/>
            <person name="Klis F.M."/>
            <person name="Kodira C."/>
            <person name="Lennard N."/>
            <person name="Logue M.E."/>
            <person name="Martin R."/>
            <person name="Neiman A.M."/>
            <person name="Nikolaou E."/>
            <person name="Quail M.A."/>
            <person name="Quinn J."/>
            <person name="Santos M.C."/>
            <person name="Schmitzberger F.F."/>
            <person name="Sherlock G."/>
            <person name="Shah P."/>
            <person name="Silverstein K.A."/>
            <person name="Skrzypek M.S."/>
            <person name="Soll D."/>
            <person name="Staggs R."/>
            <person name="Stansfield I."/>
            <person name="Stumpf M.P."/>
            <person name="Sudbery P.E."/>
            <person name="Srikantha T."/>
            <person name="Zeng Q."/>
            <person name="Berman J."/>
            <person name="Berriman M."/>
            <person name="Heitman J."/>
            <person name="Gow N.A."/>
            <person name="Lorenz M.C."/>
            <person name="Birren B.W."/>
            <person name="Kellis M."/>
            <person name="Cuomo C.A."/>
        </authorList>
    </citation>
    <scope>NUCLEOTIDE SEQUENCE [LARGE SCALE GENOMIC DNA]</scope>
    <source>
        <strain evidence="14">ATCC MYA-3404 / T1</strain>
    </source>
</reference>
<evidence type="ECO:0000256" key="6">
    <source>
        <dbReference type="ARBA" id="ARBA00022692"/>
    </source>
</evidence>
<dbReference type="InterPro" id="IPR013616">
    <property type="entry name" value="Chitin_synth_N"/>
</dbReference>
<dbReference type="InterPro" id="IPR004835">
    <property type="entry name" value="Chitin_synth"/>
</dbReference>
<organism evidence="13 14">
    <name type="scientific">Candida tropicalis (strain ATCC MYA-3404 / T1)</name>
    <name type="common">Yeast</name>
    <dbReference type="NCBI Taxonomy" id="294747"/>
    <lineage>
        <taxon>Eukaryota</taxon>
        <taxon>Fungi</taxon>
        <taxon>Dikarya</taxon>
        <taxon>Ascomycota</taxon>
        <taxon>Saccharomycotina</taxon>
        <taxon>Pichiomycetes</taxon>
        <taxon>Debaryomycetaceae</taxon>
        <taxon>Candida/Lodderomyces clade</taxon>
        <taxon>Candida</taxon>
    </lineage>
</organism>
<feature type="transmembrane region" description="Helical" evidence="11">
    <location>
        <begin position="764"/>
        <end position="784"/>
    </location>
</feature>
<evidence type="ECO:0000313" key="14">
    <source>
        <dbReference type="Proteomes" id="UP000002037"/>
    </source>
</evidence>
<gene>
    <name evidence="13" type="ORF">CTRG_05721</name>
</gene>
<dbReference type="STRING" id="294747.C5MI28"/>
<dbReference type="AlphaFoldDB" id="C5MI28"/>
<evidence type="ECO:0000256" key="11">
    <source>
        <dbReference type="SAM" id="Phobius"/>
    </source>
</evidence>
<feature type="compositionally biased region" description="Acidic residues" evidence="10">
    <location>
        <begin position="250"/>
        <end position="268"/>
    </location>
</feature>
<feature type="transmembrane region" description="Helical" evidence="11">
    <location>
        <begin position="804"/>
        <end position="823"/>
    </location>
</feature>
<dbReference type="GeneID" id="8300936"/>
<evidence type="ECO:0000256" key="5">
    <source>
        <dbReference type="ARBA" id="ARBA00022679"/>
    </source>
</evidence>
<feature type="transmembrane region" description="Helical" evidence="11">
    <location>
        <begin position="1011"/>
        <end position="1033"/>
    </location>
</feature>
<evidence type="ECO:0000313" key="13">
    <source>
        <dbReference type="EMBL" id="EER30725.1"/>
    </source>
</evidence>
<keyword evidence="6 11" id="KW-0812">Transmembrane</keyword>
<dbReference type="GO" id="GO:0006031">
    <property type="term" value="P:chitin biosynthetic process"/>
    <property type="evidence" value="ECO:0007669"/>
    <property type="project" value="TreeGrafter"/>
</dbReference>
<evidence type="ECO:0000256" key="2">
    <source>
        <dbReference type="ARBA" id="ARBA00012543"/>
    </source>
</evidence>
<dbReference type="PANTHER" id="PTHR22914">
    <property type="entry name" value="CHITIN SYNTHASE"/>
    <property type="match status" value="1"/>
</dbReference>
<dbReference type="InterPro" id="IPR029044">
    <property type="entry name" value="Nucleotide-diphossugar_trans"/>
</dbReference>
<dbReference type="HOGENOM" id="CLU_004760_3_1_1"/>
<accession>C5MI28</accession>
<name>C5MI28_CANTT</name>
<feature type="compositionally biased region" description="Polar residues" evidence="10">
    <location>
        <begin position="102"/>
        <end position="111"/>
    </location>
</feature>
<keyword evidence="9" id="KW-0961">Cell wall biogenesis/degradation</keyword>
<dbReference type="CDD" id="cd04190">
    <property type="entry name" value="Chitin_synth_C"/>
    <property type="match status" value="1"/>
</dbReference>
<keyword evidence="4" id="KW-0328">Glycosyltransferase</keyword>
<dbReference type="PANTHER" id="PTHR22914:SF9">
    <property type="entry name" value="CHITIN SYNTHASE 1"/>
    <property type="match status" value="1"/>
</dbReference>
<evidence type="ECO:0000256" key="4">
    <source>
        <dbReference type="ARBA" id="ARBA00022676"/>
    </source>
</evidence>
<feature type="compositionally biased region" description="Basic residues" evidence="10">
    <location>
        <begin position="275"/>
        <end position="284"/>
    </location>
</feature>
<dbReference type="eggNOG" id="KOG2571">
    <property type="taxonomic scope" value="Eukaryota"/>
</dbReference>
<feature type="domain" description="Chitin synthase N-terminal" evidence="12">
    <location>
        <begin position="321"/>
        <end position="396"/>
    </location>
</feature>
<feature type="compositionally biased region" description="Acidic residues" evidence="10">
    <location>
        <begin position="301"/>
        <end position="312"/>
    </location>
</feature>
<feature type="transmembrane region" description="Helical" evidence="11">
    <location>
        <begin position="887"/>
        <end position="905"/>
    </location>
</feature>
<comment type="subcellular location">
    <subcellularLocation>
        <location evidence="1">Cell membrane</location>
        <topology evidence="1">Multi-pass membrane protein</topology>
    </subcellularLocation>
</comment>
<sequence>MAYQHNQQHTPPPPGRIDFSDDEEDDLFSDDDNDNDTINQPPVTPNLITPYQRSSSSNTNNQGIYNPFNQQQQQQQQEPSAPQNSFQTYGNNGSYHQRHNSRQGSLGTFSMSGGGQKRYSSNLNSNSGSSSFGGTLYTNEWEENHHDKYNNLHQDNYYDEYGDEDDDMFEEKPMNFGRSKTVKFNEPEYPPLTYSPGKKSQVNVYDYDLEENDSNSGSTLSNGNSNSLARVNTFTGDDYMINPLLDADDDDSLDPFGDDESLFSETGEEIIRRGTTIKRSHTNKSSKTTGRKSNTDTQLNFDDDEDDEDEDEFKPKLTYTKTIKKAKLINGNYIIDMPVPNSLLDTYGKRISTNKNNIPREMSFVRYTACTCGPSNFVKFNYNLRQELYEPPRTTEIMVCITMYNEDEVLLGRTLKGVFDNIRDLTNRSDPNWGEESWKKIVVVIVNDGRLELNKRTEILLKALGIFQDGFAKSKINDKSVKSHIYEYTSTVGIDTVNDRVHLTSNSTPVQFLFCLKEKNSRKINSHRWCFQAFGPIIKPKVIMLLDCGTKPSKDAFFYLWRAFKDENVAGACGEMRTALGPSKKLLINPLVAAQNFEYKISNVLDKPMESVFGFISVLPGAFSAYRYEALLNVNGEGPLEKYFKGEYLHQDTQVDEDEDDDERDIKEKNFEEAGIFTSNMYLAEDRILCFELVAKKNHNYILRYVNEAKAETDVPENIDEFVLQRRRWLNGSMFAAGYAVFHWTKIWRSNHSLFRKLFLQLEFYYQLVTILVSWFSLASFFLVFRILTANLGADDMNFNVGKYLAIIFLWFYVGSVVCTFVLAFGNTPRGTKKFYLVIAIFFAVLMAYMMFAAIFLAVHTVTSIVSDHKTDFSIVLVFTNTKFRDLVVSMVSTYVLYFVGALMYGEPSFMFTSFVQYVLLSPTYINVLNIYAFCNIHDVSWGTKGVEQAKDLGAAKSFGKNNDELVMIAPENHTEELNDKYLNALESLRVIPPQIIPSNVKKSKDDSYYAFIRTITVLVWMLTNAILIAIVLEAGGVDIISNKNSTNADGSISGNSQIFLTIILWIVAGLALFRFLGAFLFLIFKGFRPLKWKLKERKVKKKKNKSN</sequence>
<dbReference type="KEGG" id="ctp:CTRG_05721"/>
<feature type="compositionally biased region" description="Polar residues" evidence="10">
    <location>
        <begin position="37"/>
        <end position="69"/>
    </location>
</feature>
<dbReference type="EC" id="2.4.1.16" evidence="2"/>
<dbReference type="RefSeq" id="XP_002551423.1">
    <property type="nucleotide sequence ID" value="XM_002551377.1"/>
</dbReference>
<evidence type="ECO:0000256" key="8">
    <source>
        <dbReference type="ARBA" id="ARBA00023136"/>
    </source>
</evidence>
<dbReference type="VEuPathDB" id="FungiDB:CTRG_05721"/>
<dbReference type="Proteomes" id="UP000002037">
    <property type="component" value="Unassembled WGS sequence"/>
</dbReference>
<feature type="compositionally biased region" description="Polar residues" evidence="10">
    <location>
        <begin position="285"/>
        <end position="300"/>
    </location>
</feature>
<dbReference type="GO" id="GO:0004100">
    <property type="term" value="F:chitin synthase activity"/>
    <property type="evidence" value="ECO:0007669"/>
    <property type="project" value="UniProtKB-EC"/>
</dbReference>
<dbReference type="GO" id="GO:0071555">
    <property type="term" value="P:cell wall organization"/>
    <property type="evidence" value="ECO:0007669"/>
    <property type="project" value="UniProtKB-KW"/>
</dbReference>
<keyword evidence="14" id="KW-1185">Reference proteome</keyword>
<feature type="region of interest" description="Disordered" evidence="10">
    <location>
        <begin position="250"/>
        <end position="312"/>
    </location>
</feature>
<feature type="transmembrane region" description="Helical" evidence="11">
    <location>
        <begin position="835"/>
        <end position="859"/>
    </location>
</feature>
<keyword evidence="8 11" id="KW-0472">Membrane</keyword>
<feature type="compositionally biased region" description="Polar residues" evidence="10">
    <location>
        <begin position="78"/>
        <end position="95"/>
    </location>
</feature>
<evidence type="ECO:0000256" key="1">
    <source>
        <dbReference type="ARBA" id="ARBA00004651"/>
    </source>
</evidence>
<feature type="compositionally biased region" description="Low complexity" evidence="10">
    <location>
        <begin position="120"/>
        <end position="131"/>
    </location>
</feature>
<feature type="compositionally biased region" description="Acidic residues" evidence="10">
    <location>
        <begin position="20"/>
        <end position="35"/>
    </location>
</feature>
<keyword evidence="5" id="KW-0808">Transferase</keyword>
<protein>
    <recommendedName>
        <fullName evidence="2">chitin synthase</fullName>
        <ecNumber evidence="2">2.4.1.16</ecNumber>
    </recommendedName>
</protein>
<dbReference type="SUPFAM" id="SSF53448">
    <property type="entry name" value="Nucleotide-diphospho-sugar transferases"/>
    <property type="match status" value="1"/>
</dbReference>
<evidence type="ECO:0000256" key="10">
    <source>
        <dbReference type="SAM" id="MobiDB-lite"/>
    </source>
</evidence>
<evidence type="ECO:0000256" key="3">
    <source>
        <dbReference type="ARBA" id="ARBA00022475"/>
    </source>
</evidence>
<keyword evidence="3" id="KW-1003">Cell membrane</keyword>
<keyword evidence="7 11" id="KW-1133">Transmembrane helix</keyword>
<proteinExistence type="predicted"/>
<evidence type="ECO:0000256" key="7">
    <source>
        <dbReference type="ARBA" id="ARBA00022989"/>
    </source>
</evidence>
<dbReference type="GO" id="GO:0030428">
    <property type="term" value="C:cell septum"/>
    <property type="evidence" value="ECO:0007669"/>
    <property type="project" value="TreeGrafter"/>
</dbReference>
<evidence type="ECO:0000256" key="9">
    <source>
        <dbReference type="ARBA" id="ARBA00023316"/>
    </source>
</evidence>
<dbReference type="OrthoDB" id="26569at2759"/>
<feature type="transmembrane region" description="Helical" evidence="11">
    <location>
        <begin position="1059"/>
        <end position="1085"/>
    </location>
</feature>
<evidence type="ECO:0000259" key="12">
    <source>
        <dbReference type="Pfam" id="PF08407"/>
    </source>
</evidence>
<dbReference type="Pfam" id="PF01644">
    <property type="entry name" value="Chitin_synth_1"/>
    <property type="match status" value="1"/>
</dbReference>
<dbReference type="GO" id="GO:0005886">
    <property type="term" value="C:plasma membrane"/>
    <property type="evidence" value="ECO:0007669"/>
    <property type="project" value="UniProtKB-SubCell"/>
</dbReference>
<dbReference type="EMBL" id="GG692403">
    <property type="protein sequence ID" value="EER30725.1"/>
    <property type="molecule type" value="Genomic_DNA"/>
</dbReference>